<dbReference type="AlphaFoldDB" id="A0A7S0Y5J2"/>
<dbReference type="InterPro" id="IPR036412">
    <property type="entry name" value="HAD-like_sf"/>
</dbReference>
<dbReference type="PANTHER" id="PTHR16504:SF4">
    <property type="entry name" value="5'(3')-DEOXYRIBONUCLEOTIDASE"/>
    <property type="match status" value="1"/>
</dbReference>
<dbReference type="GO" id="GO:0008253">
    <property type="term" value="F:5'-nucleotidase activity"/>
    <property type="evidence" value="ECO:0007669"/>
    <property type="project" value="InterPro"/>
</dbReference>
<protein>
    <submittedName>
        <fullName evidence="4">Uncharacterized protein</fullName>
    </submittedName>
</protein>
<feature type="active site" description="Nucleophile" evidence="1">
    <location>
        <position position="76"/>
    </location>
</feature>
<dbReference type="EMBL" id="HBFK01039885">
    <property type="protein sequence ID" value="CAD8757722.1"/>
    <property type="molecule type" value="Transcribed_RNA"/>
</dbReference>
<evidence type="ECO:0000313" key="4">
    <source>
        <dbReference type="EMBL" id="CAD8757722.1"/>
    </source>
</evidence>
<feature type="chain" id="PRO_5030844180" evidence="3">
    <location>
        <begin position="22"/>
        <end position="270"/>
    </location>
</feature>
<feature type="active site" description="Proton donor" evidence="1">
    <location>
        <position position="78"/>
    </location>
</feature>
<accession>A0A7S0Y5J2</accession>
<dbReference type="InterPro" id="IPR023214">
    <property type="entry name" value="HAD_sf"/>
</dbReference>
<dbReference type="SUPFAM" id="SSF56784">
    <property type="entry name" value="HAD-like"/>
    <property type="match status" value="1"/>
</dbReference>
<evidence type="ECO:0000256" key="1">
    <source>
        <dbReference type="PIRSR" id="PIRSR610708-1"/>
    </source>
</evidence>
<keyword evidence="3" id="KW-0732">Signal</keyword>
<sequence>MRTGFLLLCLLLSLCSSVALSFSLGGSTLLSNPHRPPSRSPRSRLRGGQAIGSHLEGSDAIGMASEVFRGRTVLVDMDNTIVDWDREFAARWEKSPEAEAGDSELILGRTHFEMEENFSEGPRRERAKQIMKETGFYESLQPFEGALRALEAMSAAGASVLLVTSPHPFCAGECANEKFRWVEKHLGKEWESNLIITRDKTFVAGDILVDDKPLVTGRALPTWVQVHFAKPYTKGLGGVAGRLETWSDYDLVLGGILASTTPKVTPTQKP</sequence>
<dbReference type="InterPro" id="IPR010708">
    <property type="entry name" value="5'(3')-deoxyribonucleotidase"/>
</dbReference>
<evidence type="ECO:0000256" key="2">
    <source>
        <dbReference type="SAM" id="MobiDB-lite"/>
    </source>
</evidence>
<feature type="region of interest" description="Disordered" evidence="2">
    <location>
        <begin position="30"/>
        <end position="49"/>
    </location>
</feature>
<dbReference type="PANTHER" id="PTHR16504">
    <property type="entry name" value="5'(3')-DEOXYRIBONUCLEOTIDASE"/>
    <property type="match status" value="1"/>
</dbReference>
<name>A0A7S0Y5J2_HEMAN</name>
<feature type="signal peptide" evidence="3">
    <location>
        <begin position="1"/>
        <end position="21"/>
    </location>
</feature>
<organism evidence="4">
    <name type="scientific">Hemiselmis andersenii</name>
    <name type="common">Cryptophyte alga</name>
    <dbReference type="NCBI Taxonomy" id="464988"/>
    <lineage>
        <taxon>Eukaryota</taxon>
        <taxon>Cryptophyceae</taxon>
        <taxon>Cryptomonadales</taxon>
        <taxon>Hemiselmidaceae</taxon>
        <taxon>Hemiselmis</taxon>
    </lineage>
</organism>
<reference evidence="4" key="1">
    <citation type="submission" date="2021-01" db="EMBL/GenBank/DDBJ databases">
        <authorList>
            <person name="Corre E."/>
            <person name="Pelletier E."/>
            <person name="Niang G."/>
            <person name="Scheremetjew M."/>
            <person name="Finn R."/>
            <person name="Kale V."/>
            <person name="Holt S."/>
            <person name="Cochrane G."/>
            <person name="Meng A."/>
            <person name="Brown T."/>
            <person name="Cohen L."/>
        </authorList>
    </citation>
    <scope>NUCLEOTIDE SEQUENCE</scope>
    <source>
        <strain evidence="4">CCMP441</strain>
    </source>
</reference>
<evidence type="ECO:0000256" key="3">
    <source>
        <dbReference type="SAM" id="SignalP"/>
    </source>
</evidence>
<dbReference type="Gene3D" id="3.40.50.1000">
    <property type="entry name" value="HAD superfamily/HAD-like"/>
    <property type="match status" value="1"/>
</dbReference>
<proteinExistence type="predicted"/>
<gene>
    <name evidence="4" type="ORF">HAND1043_LOCUS24236</name>
</gene>
<dbReference type="Gene3D" id="1.10.40.40">
    <property type="entry name" value="Deoxyribonucleotidase, domain 2"/>
    <property type="match status" value="1"/>
</dbReference>
<dbReference type="GO" id="GO:0009223">
    <property type="term" value="P:pyrimidine deoxyribonucleotide catabolic process"/>
    <property type="evidence" value="ECO:0007669"/>
    <property type="project" value="TreeGrafter"/>
</dbReference>
<dbReference type="Pfam" id="PF06941">
    <property type="entry name" value="NT5C"/>
    <property type="match status" value="1"/>
</dbReference>